<evidence type="ECO:0000256" key="1">
    <source>
        <dbReference type="ARBA" id="ARBA00011046"/>
    </source>
</evidence>
<dbReference type="InterPro" id="IPR036390">
    <property type="entry name" value="WH_DNA-bd_sf"/>
</dbReference>
<evidence type="ECO:0000313" key="6">
    <source>
        <dbReference type="Proteomes" id="UP000243605"/>
    </source>
</evidence>
<dbReference type="AlphaFoldDB" id="A0A662Z4Q3"/>
<dbReference type="Pfam" id="PF03965">
    <property type="entry name" value="Penicillinase_R"/>
    <property type="match status" value="1"/>
</dbReference>
<dbReference type="GO" id="GO:0003677">
    <property type="term" value="F:DNA binding"/>
    <property type="evidence" value="ECO:0007669"/>
    <property type="project" value="UniProtKB-KW"/>
</dbReference>
<dbReference type="RefSeq" id="WP_091475974.1">
    <property type="nucleotide sequence ID" value="NZ_FOIT01000006.1"/>
</dbReference>
<dbReference type="InterPro" id="IPR036388">
    <property type="entry name" value="WH-like_DNA-bd_sf"/>
</dbReference>
<dbReference type="InterPro" id="IPR014071">
    <property type="entry name" value="Cu_transp_CopY/TcrY"/>
</dbReference>
<dbReference type="NCBIfam" id="TIGR02698">
    <property type="entry name" value="CopY_TcrY"/>
    <property type="match status" value="1"/>
</dbReference>
<dbReference type="EMBL" id="FOIT01000006">
    <property type="protein sequence ID" value="SEW13939.1"/>
    <property type="molecule type" value="Genomic_DNA"/>
</dbReference>
<organism evidence="5 6">
    <name type="scientific">Aliicoccus persicus</name>
    <dbReference type="NCBI Taxonomy" id="930138"/>
    <lineage>
        <taxon>Bacteria</taxon>
        <taxon>Bacillati</taxon>
        <taxon>Bacillota</taxon>
        <taxon>Bacilli</taxon>
        <taxon>Bacillales</taxon>
        <taxon>Staphylococcaceae</taxon>
        <taxon>Aliicoccus</taxon>
    </lineage>
</organism>
<dbReference type="Gene3D" id="1.10.10.10">
    <property type="entry name" value="Winged helix-like DNA-binding domain superfamily/Winged helix DNA-binding domain"/>
    <property type="match status" value="1"/>
</dbReference>
<comment type="similarity">
    <text evidence="1">Belongs to the BlaI transcriptional regulatory family.</text>
</comment>
<evidence type="ECO:0000256" key="4">
    <source>
        <dbReference type="ARBA" id="ARBA00023163"/>
    </source>
</evidence>
<dbReference type="PIRSF" id="PIRSF019455">
    <property type="entry name" value="CopR_AtkY"/>
    <property type="match status" value="1"/>
</dbReference>
<dbReference type="Proteomes" id="UP000243605">
    <property type="component" value="Unassembled WGS sequence"/>
</dbReference>
<keyword evidence="2" id="KW-0805">Transcription regulation</keyword>
<keyword evidence="3" id="KW-0238">DNA-binding</keyword>
<dbReference type="GO" id="GO:0045892">
    <property type="term" value="P:negative regulation of DNA-templated transcription"/>
    <property type="evidence" value="ECO:0007669"/>
    <property type="project" value="InterPro"/>
</dbReference>
<keyword evidence="6" id="KW-1185">Reference proteome</keyword>
<keyword evidence="4" id="KW-0804">Transcription</keyword>
<evidence type="ECO:0000313" key="5">
    <source>
        <dbReference type="EMBL" id="SEW13939.1"/>
    </source>
</evidence>
<dbReference type="SUPFAM" id="SSF46785">
    <property type="entry name" value="Winged helix' DNA-binding domain"/>
    <property type="match status" value="1"/>
</dbReference>
<protein>
    <submittedName>
        <fullName evidence="5">Copper transport repressor, CopY/TcrY family</fullName>
    </submittedName>
</protein>
<dbReference type="OrthoDB" id="1849040at2"/>
<dbReference type="InterPro" id="IPR005650">
    <property type="entry name" value="BlaI_family"/>
</dbReference>
<name>A0A662Z4Q3_9STAP</name>
<evidence type="ECO:0000256" key="2">
    <source>
        <dbReference type="ARBA" id="ARBA00023015"/>
    </source>
</evidence>
<proteinExistence type="inferred from homology"/>
<accession>A0A662Z4Q3</accession>
<gene>
    <name evidence="5" type="ORF">SAMN05192557_1771</name>
</gene>
<sequence>MNHLDFKITDSEWEVMRVVWANEKITSKEIIDVLQQKMDWGTATIKTFIGRLVKKGMIETEKHGNKFIYSPKIKETDLIRSTLDDTFNNICNRDVGNTIVGLIEKSILSIDDIKNIEKVLEMKKEHAVDEVPCNCSPGQCHCQIAS</sequence>
<reference evidence="5 6" key="1">
    <citation type="submission" date="2016-10" db="EMBL/GenBank/DDBJ databases">
        <authorList>
            <person name="Varghese N."/>
            <person name="Submissions S."/>
        </authorList>
    </citation>
    <scope>NUCLEOTIDE SEQUENCE [LARGE SCALE GENOMIC DNA]</scope>
    <source>
        <strain evidence="5 6">IBRC-M10081</strain>
    </source>
</reference>
<evidence type="ECO:0000256" key="3">
    <source>
        <dbReference type="ARBA" id="ARBA00023125"/>
    </source>
</evidence>